<dbReference type="Pfam" id="PF07244">
    <property type="entry name" value="POTRA"/>
    <property type="match status" value="1"/>
</dbReference>
<evidence type="ECO:0000313" key="2">
    <source>
        <dbReference type="EMBL" id="VAW09800.1"/>
    </source>
</evidence>
<dbReference type="GO" id="GO:0019867">
    <property type="term" value="C:outer membrane"/>
    <property type="evidence" value="ECO:0007669"/>
    <property type="project" value="InterPro"/>
</dbReference>
<reference evidence="2" key="1">
    <citation type="submission" date="2018-06" db="EMBL/GenBank/DDBJ databases">
        <authorList>
            <person name="Zhirakovskaya E."/>
        </authorList>
    </citation>
    <scope>NUCLEOTIDE SEQUENCE</scope>
</reference>
<protein>
    <recommendedName>
        <fullName evidence="1">POTRA domain-containing protein</fullName>
    </recommendedName>
</protein>
<evidence type="ECO:0000259" key="1">
    <source>
        <dbReference type="Pfam" id="PF07244"/>
    </source>
</evidence>
<accession>A0A3B0SYZ6</accession>
<feature type="domain" description="POTRA" evidence="1">
    <location>
        <begin position="24"/>
        <end position="67"/>
    </location>
</feature>
<dbReference type="EMBL" id="UOEL01000002">
    <property type="protein sequence ID" value="VAW09800.1"/>
    <property type="molecule type" value="Genomic_DNA"/>
</dbReference>
<dbReference type="AlphaFoldDB" id="A0A3B0SYZ6"/>
<feature type="non-terminal residue" evidence="2">
    <location>
        <position position="231"/>
    </location>
</feature>
<organism evidence="2">
    <name type="scientific">hydrothermal vent metagenome</name>
    <dbReference type="NCBI Taxonomy" id="652676"/>
    <lineage>
        <taxon>unclassified sequences</taxon>
        <taxon>metagenomes</taxon>
        <taxon>ecological metagenomes</taxon>
    </lineage>
</organism>
<dbReference type="InterPro" id="IPR010827">
    <property type="entry name" value="BamA/TamA_POTRA"/>
</dbReference>
<dbReference type="Gene3D" id="3.10.20.310">
    <property type="entry name" value="membrane protein fhac"/>
    <property type="match status" value="1"/>
</dbReference>
<gene>
    <name evidence="2" type="ORF">MNBD_BACTEROID03-522</name>
</gene>
<sequence>MRKTYLSFLFILVQTLCLSQEDIVTNIKIQGQKKTKTSFLNKLITVRLGTVLDSMALQEDIERLKRLPSIAHAYFEVASSDGVHHNVSYHVEENFTLIPFANLYTSSNDDFAFRVGLQEFNLLQRNIMLGAFYQYDNFSSFGVSLRAPYLFSNKIGMALSYKDLTTQEPVFFDNDIAEYRYNNTGFEVMGLYEFNFKNRIELGASLFTENYEYLSGATSPQVPETLDVGKH</sequence>
<name>A0A3B0SYZ6_9ZZZZ</name>
<dbReference type="Gene3D" id="2.40.160.50">
    <property type="entry name" value="membrane protein fhac: a member of the omp85/tpsb transporter family"/>
    <property type="match status" value="1"/>
</dbReference>
<proteinExistence type="predicted"/>